<dbReference type="Pfam" id="PF03796">
    <property type="entry name" value="DnaB_C"/>
    <property type="match status" value="1"/>
</dbReference>
<name>A0A934V8Q5_9BACT</name>
<comment type="similarity">
    <text evidence="1 12">Belongs to the helicase family. DnaB subfamily.</text>
</comment>
<dbReference type="SUPFAM" id="SSF52540">
    <property type="entry name" value="P-loop containing nucleoside triphosphate hydrolases"/>
    <property type="match status" value="1"/>
</dbReference>
<evidence type="ECO:0000256" key="6">
    <source>
        <dbReference type="ARBA" id="ARBA00022806"/>
    </source>
</evidence>
<reference evidence="15" key="1">
    <citation type="submission" date="2021-01" db="EMBL/GenBank/DDBJ databases">
        <title>Modified the classification status of verrucomicrobia.</title>
        <authorList>
            <person name="Feng X."/>
        </authorList>
    </citation>
    <scope>NUCLEOTIDE SEQUENCE</scope>
    <source>
        <strain evidence="15">JCM 18052</strain>
    </source>
</reference>
<dbReference type="AlphaFoldDB" id="A0A934V8Q5"/>
<keyword evidence="8 12" id="KW-0238">DNA-binding</keyword>
<evidence type="ECO:0000256" key="12">
    <source>
        <dbReference type="RuleBase" id="RU362085"/>
    </source>
</evidence>
<comment type="function">
    <text evidence="12">The main replicative DNA helicase, it participates in initiation and elongation during chromosome replication. Travels ahead of the DNA replisome, separating dsDNA into templates for DNA synthesis. A processive ATP-dependent 5'-3' DNA helicase it has DNA-dependent ATPase activity.</text>
</comment>
<dbReference type="InterPro" id="IPR007692">
    <property type="entry name" value="DNA_helicase_DnaB"/>
</dbReference>
<dbReference type="CDD" id="cd00984">
    <property type="entry name" value="DnaB_C"/>
    <property type="match status" value="1"/>
</dbReference>
<gene>
    <name evidence="15" type="primary">dnaB</name>
    <name evidence="15" type="ORF">JIN84_17940</name>
</gene>
<dbReference type="RefSeq" id="WP_200352447.1">
    <property type="nucleotide sequence ID" value="NZ_BAABHZ010000001.1"/>
</dbReference>
<protein>
    <recommendedName>
        <fullName evidence="11 12">Replicative DNA helicase</fullName>
        <ecNumber evidence="11 12">5.6.2.3</ecNumber>
    </recommendedName>
</protein>
<dbReference type="GO" id="GO:0005524">
    <property type="term" value="F:ATP binding"/>
    <property type="evidence" value="ECO:0007669"/>
    <property type="project" value="UniProtKB-UniRule"/>
</dbReference>
<feature type="region of interest" description="Disordered" evidence="13">
    <location>
        <begin position="1"/>
        <end position="23"/>
    </location>
</feature>
<dbReference type="InterPro" id="IPR016136">
    <property type="entry name" value="DNA_helicase_N/primase_C"/>
</dbReference>
<dbReference type="EC" id="5.6.2.3" evidence="11 12"/>
<dbReference type="Gene3D" id="3.40.50.300">
    <property type="entry name" value="P-loop containing nucleotide triphosphate hydrolases"/>
    <property type="match status" value="1"/>
</dbReference>
<dbReference type="PANTHER" id="PTHR30153:SF2">
    <property type="entry name" value="REPLICATIVE DNA HELICASE"/>
    <property type="match status" value="1"/>
</dbReference>
<feature type="domain" description="SF4 helicase" evidence="14">
    <location>
        <begin position="198"/>
        <end position="474"/>
    </location>
</feature>
<dbReference type="GO" id="GO:0043139">
    <property type="term" value="F:5'-3' DNA helicase activity"/>
    <property type="evidence" value="ECO:0007669"/>
    <property type="project" value="UniProtKB-EC"/>
</dbReference>
<keyword evidence="2 12" id="KW-0639">Primosome</keyword>
<feature type="region of interest" description="Disordered" evidence="13">
    <location>
        <begin position="471"/>
        <end position="492"/>
    </location>
</feature>
<dbReference type="GO" id="GO:0016787">
    <property type="term" value="F:hydrolase activity"/>
    <property type="evidence" value="ECO:0007669"/>
    <property type="project" value="UniProtKB-KW"/>
</dbReference>
<keyword evidence="7 12" id="KW-0067">ATP-binding</keyword>
<dbReference type="InterPro" id="IPR007694">
    <property type="entry name" value="DNA_helicase_DnaB-like_C"/>
</dbReference>
<comment type="caution">
    <text evidence="15">The sequence shown here is derived from an EMBL/GenBank/DDBJ whole genome shotgun (WGS) entry which is preliminary data.</text>
</comment>
<evidence type="ECO:0000256" key="9">
    <source>
        <dbReference type="ARBA" id="ARBA00023235"/>
    </source>
</evidence>
<sequence length="492" mass="54801">MNTPNEYPGPDLQAPPQRDPDDVTRALPHAIGPEKSLLSSMLQEPQEFIGIAVEEKLTADHFYQPSHSALFGFLVELFNAGQEIELVSLVQRLLDRGLLNRVGGPAVLTDLYTYAPSPGHFRYHMKHVKDKFVLRSIIQNSNEAIAEAYDSPEQVEELLDTVEAKIMAIREGAVIQRTPTTKEAVNRVIENFQRRCAGERDSRGITTGFEELDRMCNGMKPGDMFVVGARPSMGKTSFMMNVVEHVCITEGKPCLVFSAEMSRDQVIDRLVFSRAKFSLSQHFPGQTPVKGDLQRIQRSALETAAAKLFVDDSPGPSVNFIRAVARRYKREHKIEFIALDYLQLCKSLSKQAASSREREISEISAGIKGLAKELGIPIMILAQLGRKAEERGGSRGTGKPRMSDLRESGSIEQDADMVGLLYRDAYYAESNEEKEANAGRAQLDLAKNRNGQTGVIPLTFIAELMRFESGPPAQEEQVEMFAPKPPRSRFDD</sequence>
<evidence type="ECO:0000256" key="4">
    <source>
        <dbReference type="ARBA" id="ARBA00022741"/>
    </source>
</evidence>
<keyword evidence="5 12" id="KW-0378">Hydrolase</keyword>
<keyword evidence="9" id="KW-0413">Isomerase</keyword>
<evidence type="ECO:0000256" key="3">
    <source>
        <dbReference type="ARBA" id="ARBA00022705"/>
    </source>
</evidence>
<dbReference type="GO" id="GO:0003677">
    <property type="term" value="F:DNA binding"/>
    <property type="evidence" value="ECO:0007669"/>
    <property type="project" value="UniProtKB-UniRule"/>
</dbReference>
<feature type="region of interest" description="Disordered" evidence="13">
    <location>
        <begin position="389"/>
        <end position="409"/>
    </location>
</feature>
<comment type="catalytic activity">
    <reaction evidence="10 12">
        <text>ATP + H2O = ADP + phosphate + H(+)</text>
        <dbReference type="Rhea" id="RHEA:13065"/>
        <dbReference type="ChEBI" id="CHEBI:15377"/>
        <dbReference type="ChEBI" id="CHEBI:15378"/>
        <dbReference type="ChEBI" id="CHEBI:30616"/>
        <dbReference type="ChEBI" id="CHEBI:43474"/>
        <dbReference type="ChEBI" id="CHEBI:456216"/>
        <dbReference type="EC" id="5.6.2.3"/>
    </reaction>
</comment>
<accession>A0A934V8Q5</accession>
<dbReference type="InterPro" id="IPR007693">
    <property type="entry name" value="DNA_helicase_DnaB-like_N"/>
</dbReference>
<evidence type="ECO:0000256" key="1">
    <source>
        <dbReference type="ARBA" id="ARBA00008428"/>
    </source>
</evidence>
<dbReference type="Pfam" id="PF00772">
    <property type="entry name" value="DnaB"/>
    <property type="match status" value="1"/>
</dbReference>
<dbReference type="NCBIfam" id="TIGR00665">
    <property type="entry name" value="DnaB"/>
    <property type="match status" value="1"/>
</dbReference>
<dbReference type="EMBL" id="JAENIK010000012">
    <property type="protein sequence ID" value="MBK1817507.1"/>
    <property type="molecule type" value="Genomic_DNA"/>
</dbReference>
<evidence type="ECO:0000256" key="8">
    <source>
        <dbReference type="ARBA" id="ARBA00023125"/>
    </source>
</evidence>
<dbReference type="Gene3D" id="1.10.860.10">
    <property type="entry name" value="DNAb Helicase, Chain A"/>
    <property type="match status" value="1"/>
</dbReference>
<evidence type="ECO:0000256" key="7">
    <source>
        <dbReference type="ARBA" id="ARBA00022840"/>
    </source>
</evidence>
<evidence type="ECO:0000313" key="15">
    <source>
        <dbReference type="EMBL" id="MBK1817507.1"/>
    </source>
</evidence>
<dbReference type="PANTHER" id="PTHR30153">
    <property type="entry name" value="REPLICATIVE DNA HELICASE DNAB"/>
    <property type="match status" value="1"/>
</dbReference>
<evidence type="ECO:0000256" key="13">
    <source>
        <dbReference type="SAM" id="MobiDB-lite"/>
    </source>
</evidence>
<evidence type="ECO:0000313" key="16">
    <source>
        <dbReference type="Proteomes" id="UP000600139"/>
    </source>
</evidence>
<keyword evidence="3 12" id="KW-0235">DNA replication</keyword>
<evidence type="ECO:0000259" key="14">
    <source>
        <dbReference type="PROSITE" id="PS51199"/>
    </source>
</evidence>
<dbReference type="PROSITE" id="PS51199">
    <property type="entry name" value="SF4_HELICASE"/>
    <property type="match status" value="1"/>
</dbReference>
<keyword evidence="16" id="KW-1185">Reference proteome</keyword>
<keyword evidence="6 12" id="KW-0347">Helicase</keyword>
<keyword evidence="4 12" id="KW-0547">Nucleotide-binding</keyword>
<dbReference type="GO" id="GO:0005829">
    <property type="term" value="C:cytosol"/>
    <property type="evidence" value="ECO:0007669"/>
    <property type="project" value="TreeGrafter"/>
</dbReference>
<organism evidence="15 16">
    <name type="scientific">Luteolibacter yonseiensis</name>
    <dbReference type="NCBI Taxonomy" id="1144680"/>
    <lineage>
        <taxon>Bacteria</taxon>
        <taxon>Pseudomonadati</taxon>
        <taxon>Verrucomicrobiota</taxon>
        <taxon>Verrucomicrobiia</taxon>
        <taxon>Verrucomicrobiales</taxon>
        <taxon>Verrucomicrobiaceae</taxon>
        <taxon>Luteolibacter</taxon>
    </lineage>
</organism>
<evidence type="ECO:0000256" key="11">
    <source>
        <dbReference type="NCBIfam" id="TIGR00665"/>
    </source>
</evidence>
<dbReference type="GO" id="GO:1990077">
    <property type="term" value="C:primosome complex"/>
    <property type="evidence" value="ECO:0007669"/>
    <property type="project" value="UniProtKB-UniRule"/>
</dbReference>
<dbReference type="SUPFAM" id="SSF48024">
    <property type="entry name" value="N-terminal domain of DnaB helicase"/>
    <property type="match status" value="1"/>
</dbReference>
<dbReference type="GO" id="GO:0006269">
    <property type="term" value="P:DNA replication, synthesis of primer"/>
    <property type="evidence" value="ECO:0007669"/>
    <property type="project" value="UniProtKB-UniRule"/>
</dbReference>
<dbReference type="InterPro" id="IPR036185">
    <property type="entry name" value="DNA_heli_DnaB-like_N_sf"/>
</dbReference>
<proteinExistence type="inferred from homology"/>
<evidence type="ECO:0000256" key="2">
    <source>
        <dbReference type="ARBA" id="ARBA00022515"/>
    </source>
</evidence>
<evidence type="ECO:0000256" key="5">
    <source>
        <dbReference type="ARBA" id="ARBA00022801"/>
    </source>
</evidence>
<evidence type="ECO:0000256" key="10">
    <source>
        <dbReference type="ARBA" id="ARBA00048954"/>
    </source>
</evidence>
<dbReference type="InterPro" id="IPR027417">
    <property type="entry name" value="P-loop_NTPase"/>
</dbReference>
<dbReference type="Proteomes" id="UP000600139">
    <property type="component" value="Unassembled WGS sequence"/>
</dbReference>